<reference evidence="2" key="1">
    <citation type="submission" date="2022-11" db="UniProtKB">
        <authorList>
            <consortium name="WormBaseParasite"/>
        </authorList>
    </citation>
    <scope>IDENTIFICATION</scope>
</reference>
<accession>A0AC35GM53</accession>
<sequence length="181" mass="21026">SAEIYTEKLMKFIGGKVRSLHFDTCNLVYFPILDNILQRRKLETISIGENCHLDDTYELISLCSESVKHLKVLSFLKMKKSDKPLNLDSLTMTDITLPNFSYFSSLVKIPSLIINSEPLKNKSSWQELYEMIDTFNFNGSFISSVTNLTFDERTIKNVVFYESVMSIRFWRIFKAFSSLKT</sequence>
<dbReference type="Proteomes" id="UP000887580">
    <property type="component" value="Unplaced"/>
</dbReference>
<protein>
    <submittedName>
        <fullName evidence="2">Uncharacterized protein</fullName>
    </submittedName>
</protein>
<organism evidence="1 2">
    <name type="scientific">Panagrolaimus sp. PS1159</name>
    <dbReference type="NCBI Taxonomy" id="55785"/>
    <lineage>
        <taxon>Eukaryota</taxon>
        <taxon>Metazoa</taxon>
        <taxon>Ecdysozoa</taxon>
        <taxon>Nematoda</taxon>
        <taxon>Chromadorea</taxon>
        <taxon>Rhabditida</taxon>
        <taxon>Tylenchina</taxon>
        <taxon>Panagrolaimomorpha</taxon>
        <taxon>Panagrolaimoidea</taxon>
        <taxon>Panagrolaimidae</taxon>
        <taxon>Panagrolaimus</taxon>
    </lineage>
</organism>
<dbReference type="WBParaSite" id="PS1159_v2.g6538.t1">
    <property type="protein sequence ID" value="PS1159_v2.g6538.t1"/>
    <property type="gene ID" value="PS1159_v2.g6538"/>
</dbReference>
<evidence type="ECO:0000313" key="2">
    <source>
        <dbReference type="WBParaSite" id="PS1159_v2.g6538.t1"/>
    </source>
</evidence>
<name>A0AC35GM53_9BILA</name>
<evidence type="ECO:0000313" key="1">
    <source>
        <dbReference type="Proteomes" id="UP000887580"/>
    </source>
</evidence>
<proteinExistence type="predicted"/>